<reference evidence="2" key="1">
    <citation type="journal article" date="2019" name="bioRxiv">
        <title>The Genome of the Zebra Mussel, Dreissena polymorpha: A Resource for Invasive Species Research.</title>
        <authorList>
            <person name="McCartney M.A."/>
            <person name="Auch B."/>
            <person name="Kono T."/>
            <person name="Mallez S."/>
            <person name="Zhang Y."/>
            <person name="Obille A."/>
            <person name="Becker A."/>
            <person name="Abrahante J.E."/>
            <person name="Garbe J."/>
            <person name="Badalamenti J.P."/>
            <person name="Herman A."/>
            <person name="Mangelson H."/>
            <person name="Liachko I."/>
            <person name="Sullivan S."/>
            <person name="Sone E.D."/>
            <person name="Koren S."/>
            <person name="Silverstein K.A.T."/>
            <person name="Beckman K.B."/>
            <person name="Gohl D.M."/>
        </authorList>
    </citation>
    <scope>NUCLEOTIDE SEQUENCE</scope>
    <source>
        <strain evidence="2">Duluth1</strain>
        <tissue evidence="2">Whole animal</tissue>
    </source>
</reference>
<keyword evidence="3" id="KW-1185">Reference proteome</keyword>
<sequence>MSQAQEKRGLMFINHTGEMTFSCRVIHSLPLLMSAVQVLFQGRMTAVAHLIGSDQIPLPTQLSDSKKIFSLNPGDDQRGIVIKNQTGDWGLIRGQWTGFRKHQPAVAATKGKKAKKEVPWCPGTLSVSFYKCSTGAWQHLTLPYQQENYRFNIQDASVDLRTGTIEIDSESNEVAENLATAFSVALLHVLLQPRYQPPPPPEPVPVTVEAPPPYTAPSVVEEKEKPGEEKQAEEKEEDNVEKEQGDDQDADAAEAAEEKPQVAEEKVQEPSTPKTPEEPCQIPPIPTFDLGLVIAAGFCVETATNEHIKKQYGENACAGCVAVGMDVGIGHIGEAVEIEVADIADAGEAVDGEDINGDGNEALETGGEVANQDVAMETGAMDGIGGDAGAAACGAF</sequence>
<evidence type="ECO:0000313" key="3">
    <source>
        <dbReference type="Proteomes" id="UP000828390"/>
    </source>
</evidence>
<reference evidence="2" key="2">
    <citation type="submission" date="2020-11" db="EMBL/GenBank/DDBJ databases">
        <authorList>
            <person name="McCartney M.A."/>
            <person name="Auch B."/>
            <person name="Kono T."/>
            <person name="Mallez S."/>
            <person name="Becker A."/>
            <person name="Gohl D.M."/>
            <person name="Silverstein K.A.T."/>
            <person name="Koren S."/>
            <person name="Bechman K.B."/>
            <person name="Herman A."/>
            <person name="Abrahante J.E."/>
            <person name="Garbe J."/>
        </authorList>
    </citation>
    <scope>NUCLEOTIDE SEQUENCE</scope>
    <source>
        <strain evidence="2">Duluth1</strain>
        <tissue evidence="2">Whole animal</tissue>
    </source>
</reference>
<gene>
    <name evidence="2" type="ORF">DPMN_005101</name>
</gene>
<dbReference type="AlphaFoldDB" id="A0A9D4MPN3"/>
<dbReference type="Proteomes" id="UP000828390">
    <property type="component" value="Unassembled WGS sequence"/>
</dbReference>
<proteinExistence type="predicted"/>
<evidence type="ECO:0000313" key="2">
    <source>
        <dbReference type="EMBL" id="KAH3881178.1"/>
    </source>
</evidence>
<feature type="region of interest" description="Disordered" evidence="1">
    <location>
        <begin position="198"/>
        <end position="283"/>
    </location>
</feature>
<feature type="compositionally biased region" description="Acidic residues" evidence="1">
    <location>
        <begin position="234"/>
        <end position="255"/>
    </location>
</feature>
<protein>
    <submittedName>
        <fullName evidence="2">Uncharacterized protein</fullName>
    </submittedName>
</protein>
<organism evidence="2 3">
    <name type="scientific">Dreissena polymorpha</name>
    <name type="common">Zebra mussel</name>
    <name type="synonym">Mytilus polymorpha</name>
    <dbReference type="NCBI Taxonomy" id="45954"/>
    <lineage>
        <taxon>Eukaryota</taxon>
        <taxon>Metazoa</taxon>
        <taxon>Spiralia</taxon>
        <taxon>Lophotrochozoa</taxon>
        <taxon>Mollusca</taxon>
        <taxon>Bivalvia</taxon>
        <taxon>Autobranchia</taxon>
        <taxon>Heteroconchia</taxon>
        <taxon>Euheterodonta</taxon>
        <taxon>Imparidentia</taxon>
        <taxon>Neoheterodontei</taxon>
        <taxon>Myida</taxon>
        <taxon>Dreissenoidea</taxon>
        <taxon>Dreissenidae</taxon>
        <taxon>Dreissena</taxon>
    </lineage>
</organism>
<feature type="compositionally biased region" description="Basic and acidic residues" evidence="1">
    <location>
        <begin position="256"/>
        <end position="268"/>
    </location>
</feature>
<evidence type="ECO:0000256" key="1">
    <source>
        <dbReference type="SAM" id="MobiDB-lite"/>
    </source>
</evidence>
<name>A0A9D4MPN3_DREPO</name>
<comment type="caution">
    <text evidence="2">The sequence shown here is derived from an EMBL/GenBank/DDBJ whole genome shotgun (WGS) entry which is preliminary data.</text>
</comment>
<dbReference type="EMBL" id="JAIWYP010000001">
    <property type="protein sequence ID" value="KAH3881178.1"/>
    <property type="molecule type" value="Genomic_DNA"/>
</dbReference>
<feature type="compositionally biased region" description="Pro residues" evidence="1">
    <location>
        <begin position="198"/>
        <end position="215"/>
    </location>
</feature>
<accession>A0A9D4MPN3</accession>
<feature type="compositionally biased region" description="Basic and acidic residues" evidence="1">
    <location>
        <begin position="220"/>
        <end position="233"/>
    </location>
</feature>